<dbReference type="RefSeq" id="WP_056934687.1">
    <property type="nucleotide sequence ID" value="NZ_CP013050.1"/>
</dbReference>
<evidence type="ECO:0000313" key="1">
    <source>
        <dbReference type="EMBL" id="ALM76264.1"/>
    </source>
</evidence>
<name>A0A0S1XEZ7_THEBA</name>
<sequence>MGVYHLSGLGLSPGAVTMPLTAVYILQAAAQLGHEKAKMFFAHSGETEKKGSYEKIKGFPEALIVFTSEEAIEGRKRLRYRSNWFGMRGGGGEKVHKPITKYVRRLLSYINDTFSLGFKPPKYFYLVKVNHQSFEDAFYKIGVTIEGMRDKEVWLNLIGGTNQINLALLLAGAYTAVSLRYYYIFQTEDTLEPSWIDKPRDKATLFKAADEILQRWYFLPPINIGIGFILRELYLYFHHTNTNSRGFISKSKVLKILKQRGYDSQFIPKLIEFGYIVSVNESAFKKGPMLDRTVEMFFKIEKQRIRNTADWKRWAESEGILEVASFD</sequence>
<dbReference type="EMBL" id="CP013050">
    <property type="protein sequence ID" value="ALM76264.1"/>
    <property type="molecule type" value="Genomic_DNA"/>
</dbReference>
<dbReference type="AlphaFoldDB" id="A0A0S1XEZ7"/>
<dbReference type="STRING" id="55802.TBCH5v1_2371"/>
<dbReference type="PATRIC" id="fig|55802.8.peg.2351"/>
<accession>A0A0S1XEZ7</accession>
<dbReference type="GeneID" id="26137585"/>
<reference evidence="1 2" key="1">
    <citation type="journal article" date="2016" name="Genome Announc.">
        <title>Complete genome sequence of the hyperthermophilic and piezophilic archaeon Thermococcus barophilus Ch5, capable of growth at the expense of hydrogenogenesis from carbon monoxide and formate.</title>
        <authorList>
            <person name="Oger P."/>
            <person name="Sokolova T.G."/>
            <person name="Kozhevnikova D.A."/>
            <person name="Taranov E.A."/>
            <person name="Vannier P."/>
            <person name="Lee H.S."/>
            <person name="Kwon K.K."/>
            <person name="Kang S.G."/>
            <person name="Lee J.H."/>
            <person name="Bonch-Osmolovskaya E.A."/>
            <person name="Lebedinsky A.V."/>
        </authorList>
    </citation>
    <scope>NUCLEOTIDE SEQUENCE [LARGE SCALE GENOMIC DNA]</scope>
    <source>
        <strain evidence="2">Ch5</strain>
    </source>
</reference>
<proteinExistence type="predicted"/>
<gene>
    <name evidence="1" type="ORF">TBCH5v1_2371</name>
</gene>
<evidence type="ECO:0008006" key="3">
    <source>
        <dbReference type="Google" id="ProtNLM"/>
    </source>
</evidence>
<protein>
    <recommendedName>
        <fullName evidence="3">CRISPR-associated protein</fullName>
    </recommendedName>
</protein>
<dbReference type="Proteomes" id="UP000066042">
    <property type="component" value="Chromosome"/>
</dbReference>
<evidence type="ECO:0000313" key="2">
    <source>
        <dbReference type="Proteomes" id="UP000066042"/>
    </source>
</evidence>
<organism evidence="1 2">
    <name type="scientific">Thermococcus barophilus</name>
    <dbReference type="NCBI Taxonomy" id="55802"/>
    <lineage>
        <taxon>Archaea</taxon>
        <taxon>Methanobacteriati</taxon>
        <taxon>Methanobacteriota</taxon>
        <taxon>Thermococci</taxon>
        <taxon>Thermococcales</taxon>
        <taxon>Thermococcaceae</taxon>
        <taxon>Thermococcus</taxon>
    </lineage>
</organism>